<keyword evidence="2" id="KW-1185">Reference proteome</keyword>
<evidence type="ECO:0000313" key="1">
    <source>
        <dbReference type="EMBL" id="MDN6881822.1"/>
    </source>
</evidence>
<gene>
    <name evidence="1" type="ORF">QO199_24585</name>
</gene>
<dbReference type="Proteomes" id="UP001176500">
    <property type="component" value="Unassembled WGS sequence"/>
</dbReference>
<reference evidence="1" key="1">
    <citation type="submission" date="2023-05" db="EMBL/GenBank/DDBJ databases">
        <title>Cannabis rhizosphere genomes.</title>
        <authorList>
            <person name="Goff K.L."/>
        </authorList>
    </citation>
    <scope>NUCLEOTIDE SEQUENCE</scope>
    <source>
        <strain evidence="1">SPPC 2817</strain>
    </source>
</reference>
<evidence type="ECO:0000313" key="2">
    <source>
        <dbReference type="Proteomes" id="UP001176500"/>
    </source>
</evidence>
<accession>A0ABT8LWY5</accession>
<dbReference type="EMBL" id="JASMRX010000040">
    <property type="protein sequence ID" value="MDN6881822.1"/>
    <property type="molecule type" value="Genomic_DNA"/>
</dbReference>
<dbReference type="Pfam" id="PF07377">
    <property type="entry name" value="DUF1493"/>
    <property type="match status" value="1"/>
</dbReference>
<sequence length="97" mass="11446">MVNNIEQAVFNLVEEYNGRSLLTFKRFNLQIDTDLKADFRMDPDDAYELLERYAEQFNINPKDIFFDKYFPASKKVPRSPLTIGMLIESAKAGRWLY</sequence>
<dbReference type="RefSeq" id="WP_301481345.1">
    <property type="nucleotide sequence ID" value="NZ_JASMRX010000040.1"/>
</dbReference>
<name>A0ABT8LWY5_9GAMM</name>
<comment type="caution">
    <text evidence="1">The sequence shown here is derived from an EMBL/GenBank/DDBJ whole genome shotgun (WGS) entry which is preliminary data.</text>
</comment>
<dbReference type="InterPro" id="IPR010862">
    <property type="entry name" value="DUF1493"/>
</dbReference>
<protein>
    <submittedName>
        <fullName evidence="1">DUF1493 family protein</fullName>
    </submittedName>
</protein>
<proteinExistence type="predicted"/>
<organism evidence="1 2">
    <name type="scientific">Serratia bockelmannii</name>
    <dbReference type="NCBI Taxonomy" id="2703793"/>
    <lineage>
        <taxon>Bacteria</taxon>
        <taxon>Pseudomonadati</taxon>
        <taxon>Pseudomonadota</taxon>
        <taxon>Gammaproteobacteria</taxon>
        <taxon>Enterobacterales</taxon>
        <taxon>Yersiniaceae</taxon>
        <taxon>Serratia</taxon>
    </lineage>
</organism>